<dbReference type="InterPro" id="IPR050514">
    <property type="entry name" value="WAP_four-disulfide_core"/>
</dbReference>
<evidence type="ECO:0000256" key="2">
    <source>
        <dbReference type="ARBA" id="ARBA00023157"/>
    </source>
</evidence>
<dbReference type="PANTHER" id="PTHR19441">
    <property type="entry name" value="WHEY ACDIC PROTEIN WAP"/>
    <property type="match status" value="1"/>
</dbReference>
<name>A0A672ITR6_SALFA</name>
<dbReference type="PANTHER" id="PTHR19441:SF30">
    <property type="entry name" value="ELAFIN"/>
    <property type="match status" value="1"/>
</dbReference>
<dbReference type="GO" id="GO:0005615">
    <property type="term" value="C:extracellular space"/>
    <property type="evidence" value="ECO:0007669"/>
    <property type="project" value="TreeGrafter"/>
</dbReference>
<keyword evidence="5" id="KW-1185">Reference proteome</keyword>
<reference evidence="4" key="3">
    <citation type="submission" date="2025-09" db="UniProtKB">
        <authorList>
            <consortium name="Ensembl"/>
        </authorList>
    </citation>
    <scope>IDENTIFICATION</scope>
</reference>
<dbReference type="PRINTS" id="PR00003">
    <property type="entry name" value="4DISULPHCORE"/>
</dbReference>
<evidence type="ECO:0000259" key="3">
    <source>
        <dbReference type="PROSITE" id="PS51390"/>
    </source>
</evidence>
<organism evidence="4 5">
    <name type="scientific">Salarias fasciatus</name>
    <name type="common">Jewelled blenny</name>
    <name type="synonym">Blennius fasciatus</name>
    <dbReference type="NCBI Taxonomy" id="181472"/>
    <lineage>
        <taxon>Eukaryota</taxon>
        <taxon>Metazoa</taxon>
        <taxon>Chordata</taxon>
        <taxon>Craniata</taxon>
        <taxon>Vertebrata</taxon>
        <taxon>Euteleostomi</taxon>
        <taxon>Actinopterygii</taxon>
        <taxon>Neopterygii</taxon>
        <taxon>Teleostei</taxon>
        <taxon>Neoteleostei</taxon>
        <taxon>Acanthomorphata</taxon>
        <taxon>Ovalentaria</taxon>
        <taxon>Blenniimorphae</taxon>
        <taxon>Blenniiformes</taxon>
        <taxon>Blennioidei</taxon>
        <taxon>Blenniidae</taxon>
        <taxon>Salariinae</taxon>
        <taxon>Salarias</taxon>
    </lineage>
</organism>
<dbReference type="PROSITE" id="PS51390">
    <property type="entry name" value="WAP"/>
    <property type="match status" value="2"/>
</dbReference>
<accession>A0A672ITR6</accession>
<evidence type="ECO:0000256" key="1">
    <source>
        <dbReference type="ARBA" id="ARBA00022729"/>
    </source>
</evidence>
<reference evidence="4" key="1">
    <citation type="submission" date="2019-06" db="EMBL/GenBank/DDBJ databases">
        <authorList>
            <consortium name="Wellcome Sanger Institute Data Sharing"/>
        </authorList>
    </citation>
    <scope>NUCLEOTIDE SEQUENCE [LARGE SCALE GENOMIC DNA]</scope>
</reference>
<sequence>MYIDVCPNSTCILVCKKWRHGRSPVCSLCTDPDSVFRPGACPRFFWQKDLICALNVKPVCRFDFHCPFDHKCCRNQCGAVCMLLSHVDLSSSSVKNGVCPRFNLVQNVRCSGLRRCIRDNNCPRSLKCCYNRCGRVCVRPQNTGEM</sequence>
<dbReference type="Proteomes" id="UP000472267">
    <property type="component" value="Chromosome 20"/>
</dbReference>
<keyword evidence="2" id="KW-1015">Disulfide bond</keyword>
<proteinExistence type="predicted"/>
<dbReference type="InParanoid" id="A0A672ITR6"/>
<dbReference type="SMART" id="SM00217">
    <property type="entry name" value="WAP"/>
    <property type="match status" value="2"/>
</dbReference>
<keyword evidence="1" id="KW-0732">Signal</keyword>
<protein>
    <recommendedName>
        <fullName evidence="3">WAP domain-containing protein</fullName>
    </recommendedName>
</protein>
<dbReference type="GO" id="GO:0045087">
    <property type="term" value="P:innate immune response"/>
    <property type="evidence" value="ECO:0007669"/>
    <property type="project" value="TreeGrafter"/>
</dbReference>
<feature type="domain" description="WAP" evidence="3">
    <location>
        <begin position="34"/>
        <end position="85"/>
    </location>
</feature>
<dbReference type="SUPFAM" id="SSF57256">
    <property type="entry name" value="Elafin-like"/>
    <property type="match status" value="2"/>
</dbReference>
<dbReference type="FunCoup" id="A0A672ITR6">
    <property type="interactions" value="4"/>
</dbReference>
<dbReference type="Pfam" id="PF00095">
    <property type="entry name" value="WAP"/>
    <property type="match status" value="2"/>
</dbReference>
<dbReference type="GO" id="GO:0004867">
    <property type="term" value="F:serine-type endopeptidase inhibitor activity"/>
    <property type="evidence" value="ECO:0007669"/>
    <property type="project" value="TreeGrafter"/>
</dbReference>
<reference evidence="4" key="2">
    <citation type="submission" date="2025-08" db="UniProtKB">
        <authorList>
            <consortium name="Ensembl"/>
        </authorList>
    </citation>
    <scope>IDENTIFICATION</scope>
</reference>
<dbReference type="Gene3D" id="4.10.75.10">
    <property type="entry name" value="Elafin-like"/>
    <property type="match status" value="2"/>
</dbReference>
<feature type="domain" description="WAP" evidence="3">
    <location>
        <begin position="92"/>
        <end position="141"/>
    </location>
</feature>
<evidence type="ECO:0000313" key="4">
    <source>
        <dbReference type="Ensembl" id="ENSSFAP00005044454.1"/>
    </source>
</evidence>
<dbReference type="Ensembl" id="ENSSFAT00005046019.1">
    <property type="protein sequence ID" value="ENSSFAP00005044454.1"/>
    <property type="gene ID" value="ENSSFAG00005021877.1"/>
</dbReference>
<dbReference type="AlphaFoldDB" id="A0A672ITR6"/>
<evidence type="ECO:0000313" key="5">
    <source>
        <dbReference type="Proteomes" id="UP000472267"/>
    </source>
</evidence>
<dbReference type="InterPro" id="IPR036645">
    <property type="entry name" value="Elafin-like_sf"/>
</dbReference>
<dbReference type="GO" id="GO:0019731">
    <property type="term" value="P:antibacterial humoral response"/>
    <property type="evidence" value="ECO:0007669"/>
    <property type="project" value="TreeGrafter"/>
</dbReference>
<dbReference type="InterPro" id="IPR008197">
    <property type="entry name" value="WAP_dom"/>
</dbReference>